<dbReference type="FunFam" id="1.20.1070.10:FF:000193">
    <property type="entry name" value="Mas-related G-protein coupled receptor member E"/>
    <property type="match status" value="1"/>
</dbReference>
<keyword evidence="15" id="KW-1185">Reference proteome</keyword>
<dbReference type="PANTHER" id="PTHR11334">
    <property type="entry name" value="MAS-RELATED G-PROTEIN COUPLED RECEPTOR"/>
    <property type="match status" value="1"/>
</dbReference>
<dbReference type="SUPFAM" id="SSF81321">
    <property type="entry name" value="Family A G protein-coupled receptor-like"/>
    <property type="match status" value="1"/>
</dbReference>
<organism evidence="14 15">
    <name type="scientific">Pelodiscus sinensis</name>
    <name type="common">Chinese softshell turtle</name>
    <name type="synonym">Trionyx sinensis</name>
    <dbReference type="NCBI Taxonomy" id="13735"/>
    <lineage>
        <taxon>Eukaryota</taxon>
        <taxon>Metazoa</taxon>
        <taxon>Chordata</taxon>
        <taxon>Craniata</taxon>
        <taxon>Vertebrata</taxon>
        <taxon>Euteleostomi</taxon>
        <taxon>Archelosauria</taxon>
        <taxon>Testudinata</taxon>
        <taxon>Testudines</taxon>
        <taxon>Cryptodira</taxon>
        <taxon>Trionychia</taxon>
        <taxon>Trionychidae</taxon>
        <taxon>Pelodiscus</taxon>
    </lineage>
</organism>
<sequence length="335" mass="37676">MTELITASLTVGQISLPSCLFVNESSGSNDTDLDQDRCFIPILVLNSVSLFVCLFGLAGNGVVLLLLGFWMKKNPFTIYLLNLAIADFGFLLCMVVFLVIILLNVPGDIHGGFAAREAIQWVALFIYNTGLYLLTAISVHRCLSVLFPLWYRCHRPQNLSPTVCALLWALSVLVTGLECYFCITRDNCSKMTIFSCVLSFLVFSPLMVLSSVTLFIKVRYCSQRHQPTKLYVIIMVTVLFFLVLALPLRVIVLMALLSHTAIHLLVKNLVILLPCLNSSINPFIYFLVGKHGRRQVRESLKEVFQRIFKEEADPQEKRPTKRAQEPATEKPSEHG</sequence>
<evidence type="ECO:0000256" key="12">
    <source>
        <dbReference type="SAM" id="Phobius"/>
    </source>
</evidence>
<dbReference type="eggNOG" id="KOG3656">
    <property type="taxonomic scope" value="Eukaryota"/>
</dbReference>
<evidence type="ECO:0000256" key="6">
    <source>
        <dbReference type="ARBA" id="ARBA00023136"/>
    </source>
</evidence>
<evidence type="ECO:0000313" key="14">
    <source>
        <dbReference type="Ensembl" id="ENSPSIP00000002005.1"/>
    </source>
</evidence>
<evidence type="ECO:0000313" key="15">
    <source>
        <dbReference type="Proteomes" id="UP000007267"/>
    </source>
</evidence>
<evidence type="ECO:0000256" key="10">
    <source>
        <dbReference type="RuleBase" id="RU000688"/>
    </source>
</evidence>
<feature type="transmembrane region" description="Helical" evidence="12">
    <location>
        <begin position="125"/>
        <end position="151"/>
    </location>
</feature>
<dbReference type="GO" id="GO:0005886">
    <property type="term" value="C:plasma membrane"/>
    <property type="evidence" value="ECO:0007669"/>
    <property type="project" value="UniProtKB-SubCell"/>
</dbReference>
<evidence type="ECO:0000256" key="8">
    <source>
        <dbReference type="ARBA" id="ARBA00023224"/>
    </source>
</evidence>
<evidence type="ECO:0000256" key="2">
    <source>
        <dbReference type="ARBA" id="ARBA00022475"/>
    </source>
</evidence>
<keyword evidence="4 12" id="KW-1133">Transmembrane helix</keyword>
<evidence type="ECO:0000256" key="5">
    <source>
        <dbReference type="ARBA" id="ARBA00023040"/>
    </source>
</evidence>
<dbReference type="EMBL" id="AGCU01011022">
    <property type="status" value="NOT_ANNOTATED_CDS"/>
    <property type="molecule type" value="Genomic_DNA"/>
</dbReference>
<protein>
    <recommendedName>
        <fullName evidence="13">G-protein coupled receptors family 1 profile domain-containing protein</fullName>
    </recommendedName>
</protein>
<comment type="similarity">
    <text evidence="9">Belongs to the G-protein coupled receptor 1 family. Mas subfamily.</text>
</comment>
<dbReference type="Pfam" id="PF00001">
    <property type="entry name" value="7tm_1"/>
    <property type="match status" value="1"/>
</dbReference>
<accession>K7F1U5</accession>
<dbReference type="Ensembl" id="ENSPSIT00000002012.1">
    <property type="protein sequence ID" value="ENSPSIP00000002005.1"/>
    <property type="gene ID" value="ENSPSIG00000002012.1"/>
</dbReference>
<feature type="transmembrane region" description="Helical" evidence="12">
    <location>
        <begin position="230"/>
        <end position="257"/>
    </location>
</feature>
<name>K7F1U5_PELSI</name>
<comment type="subcellular location">
    <subcellularLocation>
        <location evidence="1">Cell membrane</location>
        <topology evidence="1">Multi-pass membrane protein</topology>
    </subcellularLocation>
</comment>
<keyword evidence="5 10" id="KW-0297">G-protein coupled receptor</keyword>
<keyword evidence="8 10" id="KW-0807">Transducer</keyword>
<dbReference type="InterPro" id="IPR017452">
    <property type="entry name" value="GPCR_Rhodpsn_7TM"/>
</dbReference>
<evidence type="ECO:0000256" key="9">
    <source>
        <dbReference type="ARBA" id="ARBA00061394"/>
    </source>
</evidence>
<reference evidence="15" key="2">
    <citation type="journal article" date="2013" name="Nat. Genet.">
        <title>The draft genomes of soft-shell turtle and green sea turtle yield insights into the development and evolution of the turtle-specific body plan.</title>
        <authorList>
            <person name="Wang Z."/>
            <person name="Pascual-Anaya J."/>
            <person name="Zadissa A."/>
            <person name="Li W."/>
            <person name="Niimura Y."/>
            <person name="Huang Z."/>
            <person name="Li C."/>
            <person name="White S."/>
            <person name="Xiong Z."/>
            <person name="Fang D."/>
            <person name="Wang B."/>
            <person name="Ming Y."/>
            <person name="Chen Y."/>
            <person name="Zheng Y."/>
            <person name="Kuraku S."/>
            <person name="Pignatelli M."/>
            <person name="Herrero J."/>
            <person name="Beal K."/>
            <person name="Nozawa M."/>
            <person name="Li Q."/>
            <person name="Wang J."/>
            <person name="Zhang H."/>
            <person name="Yu L."/>
            <person name="Shigenobu S."/>
            <person name="Wang J."/>
            <person name="Liu J."/>
            <person name="Flicek P."/>
            <person name="Searle S."/>
            <person name="Wang J."/>
            <person name="Kuratani S."/>
            <person name="Yin Y."/>
            <person name="Aken B."/>
            <person name="Zhang G."/>
            <person name="Irie N."/>
        </authorList>
    </citation>
    <scope>NUCLEOTIDE SEQUENCE [LARGE SCALE GENOMIC DNA]</scope>
    <source>
        <strain evidence="15">Daiwa-1</strain>
    </source>
</reference>
<dbReference type="Gene3D" id="1.20.1070.10">
    <property type="entry name" value="Rhodopsin 7-helix transmembrane proteins"/>
    <property type="match status" value="1"/>
</dbReference>
<dbReference type="InterPro" id="IPR000276">
    <property type="entry name" value="GPCR_Rhodpsn"/>
</dbReference>
<dbReference type="AlphaFoldDB" id="K7F1U5"/>
<feature type="transmembrane region" description="Helical" evidence="12">
    <location>
        <begin position="39"/>
        <end position="67"/>
    </location>
</feature>
<reference evidence="14" key="3">
    <citation type="submission" date="2025-08" db="UniProtKB">
        <authorList>
            <consortium name="Ensembl"/>
        </authorList>
    </citation>
    <scope>IDENTIFICATION</scope>
</reference>
<dbReference type="PRINTS" id="PR02108">
    <property type="entry name" value="MRGPCRFAMILY"/>
</dbReference>
<dbReference type="PROSITE" id="PS50262">
    <property type="entry name" value="G_PROTEIN_RECEP_F1_2"/>
    <property type="match status" value="1"/>
</dbReference>
<keyword evidence="6 12" id="KW-0472">Membrane</keyword>
<dbReference type="PRINTS" id="PR00237">
    <property type="entry name" value="GPCRRHODOPSN"/>
</dbReference>
<feature type="transmembrane region" description="Helical" evidence="12">
    <location>
        <begin position="79"/>
        <end position="105"/>
    </location>
</feature>
<feature type="region of interest" description="Disordered" evidence="11">
    <location>
        <begin position="311"/>
        <end position="335"/>
    </location>
</feature>
<keyword evidence="3 10" id="KW-0812">Transmembrane</keyword>
<dbReference type="PANTHER" id="PTHR11334:SF29">
    <property type="entry name" value="MAS-RELATED G-PROTEIN COUPLED RECEPTOR MEMBER X2"/>
    <property type="match status" value="1"/>
</dbReference>
<evidence type="ECO:0000256" key="4">
    <source>
        <dbReference type="ARBA" id="ARBA00022989"/>
    </source>
</evidence>
<dbReference type="PROSITE" id="PS00237">
    <property type="entry name" value="G_PROTEIN_RECEP_F1_1"/>
    <property type="match status" value="1"/>
</dbReference>
<feature type="transmembrane region" description="Helical" evidence="12">
    <location>
        <begin position="163"/>
        <end position="183"/>
    </location>
</feature>
<evidence type="ECO:0000256" key="11">
    <source>
        <dbReference type="SAM" id="MobiDB-lite"/>
    </source>
</evidence>
<keyword evidence="7 10" id="KW-0675">Receptor</keyword>
<reference evidence="14" key="4">
    <citation type="submission" date="2025-09" db="UniProtKB">
        <authorList>
            <consortium name="Ensembl"/>
        </authorList>
    </citation>
    <scope>IDENTIFICATION</scope>
</reference>
<evidence type="ECO:0000259" key="13">
    <source>
        <dbReference type="PROSITE" id="PS50262"/>
    </source>
</evidence>
<dbReference type="GeneTree" id="ENSGT01030000234639"/>
<reference evidence="15" key="1">
    <citation type="submission" date="2011-10" db="EMBL/GenBank/DDBJ databases">
        <authorList>
            <consortium name="Soft-shell Turtle Genome Consortium"/>
        </authorList>
    </citation>
    <scope>NUCLEOTIDE SEQUENCE [LARGE SCALE GENOMIC DNA]</scope>
    <source>
        <strain evidence="15">Daiwa-1</strain>
    </source>
</reference>
<dbReference type="InterPro" id="IPR026234">
    <property type="entry name" value="MRGPCRFAMILY"/>
</dbReference>
<evidence type="ECO:0000256" key="7">
    <source>
        <dbReference type="ARBA" id="ARBA00023170"/>
    </source>
</evidence>
<dbReference type="HOGENOM" id="CLU_009579_4_1_1"/>
<dbReference type="OMA" id="GLECYFC"/>
<feature type="transmembrane region" description="Helical" evidence="12">
    <location>
        <begin position="269"/>
        <end position="288"/>
    </location>
</feature>
<proteinExistence type="inferred from homology"/>
<keyword evidence="2" id="KW-1003">Cell membrane</keyword>
<feature type="domain" description="G-protein coupled receptors family 1 profile" evidence="13">
    <location>
        <begin position="59"/>
        <end position="285"/>
    </location>
</feature>
<feature type="transmembrane region" description="Helical" evidence="12">
    <location>
        <begin position="189"/>
        <end position="218"/>
    </location>
</feature>
<evidence type="ECO:0000256" key="3">
    <source>
        <dbReference type="ARBA" id="ARBA00022692"/>
    </source>
</evidence>
<evidence type="ECO:0000256" key="1">
    <source>
        <dbReference type="ARBA" id="ARBA00004651"/>
    </source>
</evidence>
<dbReference type="GO" id="GO:0004930">
    <property type="term" value="F:G protein-coupled receptor activity"/>
    <property type="evidence" value="ECO:0007669"/>
    <property type="project" value="UniProtKB-KW"/>
</dbReference>
<dbReference type="Proteomes" id="UP000007267">
    <property type="component" value="Unassembled WGS sequence"/>
</dbReference>